<sequence length="103" mass="11279">MRLGLHYWNFSTPAHPSELAPALAETARIAEQAGVSAFTVMDHYFQMEFTTSAEEPMLEAYTTLGYVAAKTERMTLRRCRSAGRCGAATTAGSTAGTTSWPRR</sequence>
<dbReference type="Proteomes" id="UP000198242">
    <property type="component" value="Chromosome I"/>
</dbReference>
<dbReference type="AlphaFoldDB" id="A0A1C4XDL8"/>
<gene>
    <name evidence="3" type="ORF">GA0074695_3217</name>
</gene>
<evidence type="ECO:0000313" key="4">
    <source>
        <dbReference type="Proteomes" id="UP000198242"/>
    </source>
</evidence>
<dbReference type="GO" id="GO:0004497">
    <property type="term" value="F:monooxygenase activity"/>
    <property type="evidence" value="ECO:0007669"/>
    <property type="project" value="UniProtKB-KW"/>
</dbReference>
<dbReference type="Gene3D" id="3.20.20.30">
    <property type="entry name" value="Luciferase-like domain"/>
    <property type="match status" value="1"/>
</dbReference>
<organism evidence="3 4">
    <name type="scientific">Micromonospora viridifaciens</name>
    <dbReference type="NCBI Taxonomy" id="1881"/>
    <lineage>
        <taxon>Bacteria</taxon>
        <taxon>Bacillati</taxon>
        <taxon>Actinomycetota</taxon>
        <taxon>Actinomycetes</taxon>
        <taxon>Micromonosporales</taxon>
        <taxon>Micromonosporaceae</taxon>
        <taxon>Micromonospora</taxon>
    </lineage>
</organism>
<dbReference type="GO" id="GO:0016705">
    <property type="term" value="F:oxidoreductase activity, acting on paired donors, with incorporation or reduction of molecular oxygen"/>
    <property type="evidence" value="ECO:0007669"/>
    <property type="project" value="InterPro"/>
</dbReference>
<dbReference type="Pfam" id="PF00296">
    <property type="entry name" value="Bac_luciferase"/>
    <property type="match status" value="1"/>
</dbReference>
<dbReference type="EMBL" id="LT607411">
    <property type="protein sequence ID" value="SCF06565.1"/>
    <property type="molecule type" value="Genomic_DNA"/>
</dbReference>
<accession>A0A1C4XDL8</accession>
<dbReference type="InterPro" id="IPR011251">
    <property type="entry name" value="Luciferase-like_dom"/>
</dbReference>
<dbReference type="InterPro" id="IPR036661">
    <property type="entry name" value="Luciferase-like_sf"/>
</dbReference>
<protein>
    <submittedName>
        <fullName evidence="3">Luciferase-like monooxygenase</fullName>
    </submittedName>
</protein>
<keyword evidence="4" id="KW-1185">Reference proteome</keyword>
<proteinExistence type="predicted"/>
<feature type="region of interest" description="Disordered" evidence="1">
    <location>
        <begin position="84"/>
        <end position="103"/>
    </location>
</feature>
<dbReference type="RefSeq" id="WP_231935206.1">
    <property type="nucleotide sequence ID" value="NZ_LT607411.1"/>
</dbReference>
<reference evidence="4" key="1">
    <citation type="submission" date="2016-06" db="EMBL/GenBank/DDBJ databases">
        <authorList>
            <person name="Varghese N."/>
            <person name="Submissions Spin"/>
        </authorList>
    </citation>
    <scope>NUCLEOTIDE SEQUENCE [LARGE SCALE GENOMIC DNA]</scope>
    <source>
        <strain evidence="4">DSM 43909</strain>
    </source>
</reference>
<evidence type="ECO:0000259" key="2">
    <source>
        <dbReference type="Pfam" id="PF00296"/>
    </source>
</evidence>
<evidence type="ECO:0000256" key="1">
    <source>
        <dbReference type="SAM" id="MobiDB-lite"/>
    </source>
</evidence>
<evidence type="ECO:0000313" key="3">
    <source>
        <dbReference type="EMBL" id="SCF06565.1"/>
    </source>
</evidence>
<name>A0A1C4XDL8_MICVI</name>
<keyword evidence="3" id="KW-0560">Oxidoreductase</keyword>
<keyword evidence="3" id="KW-0503">Monooxygenase</keyword>
<dbReference type="SUPFAM" id="SSF51679">
    <property type="entry name" value="Bacterial luciferase-like"/>
    <property type="match status" value="1"/>
</dbReference>
<feature type="domain" description="Luciferase-like" evidence="2">
    <location>
        <begin position="19"/>
        <end position="76"/>
    </location>
</feature>